<dbReference type="SUPFAM" id="SSF46548">
    <property type="entry name" value="alpha-helical ferredoxin"/>
    <property type="match status" value="1"/>
</dbReference>
<dbReference type="NCBIfam" id="TIGR01945">
    <property type="entry name" value="rnfC"/>
    <property type="match status" value="1"/>
</dbReference>
<organism evidence="11 12">
    <name type="scientific">Candidatus Magnetaquiglobus chichijimensis</name>
    <dbReference type="NCBI Taxonomy" id="3141448"/>
    <lineage>
        <taxon>Bacteria</taxon>
        <taxon>Pseudomonadati</taxon>
        <taxon>Pseudomonadota</taxon>
        <taxon>Magnetococcia</taxon>
        <taxon>Magnetococcales</taxon>
        <taxon>Candidatus Magnetaquicoccaceae</taxon>
        <taxon>Candidatus Magnetaquiglobus</taxon>
    </lineage>
</organism>
<evidence type="ECO:0000256" key="7">
    <source>
        <dbReference type="ARBA" id="ARBA00023014"/>
    </source>
</evidence>
<evidence type="ECO:0000313" key="12">
    <source>
        <dbReference type="Proteomes" id="UP001628193"/>
    </source>
</evidence>
<dbReference type="Pfam" id="PF13375">
    <property type="entry name" value="RnfC_N"/>
    <property type="match status" value="1"/>
</dbReference>
<keyword evidence="2 8" id="KW-0004">4Fe-4S</keyword>
<accession>A0ABQ0CB53</accession>
<evidence type="ECO:0000259" key="10">
    <source>
        <dbReference type="PROSITE" id="PS51379"/>
    </source>
</evidence>
<dbReference type="Pfam" id="PF13237">
    <property type="entry name" value="Fer4_10"/>
    <property type="match status" value="1"/>
</dbReference>
<dbReference type="InterPro" id="IPR017896">
    <property type="entry name" value="4Fe4S_Fe-S-bd"/>
</dbReference>
<evidence type="ECO:0000256" key="2">
    <source>
        <dbReference type="ARBA" id="ARBA00022485"/>
    </source>
</evidence>
<dbReference type="InterPro" id="IPR019554">
    <property type="entry name" value="Soluble_ligand-bd"/>
</dbReference>
<dbReference type="HAMAP" id="MF_00461">
    <property type="entry name" value="RsxC_RnfC"/>
    <property type="match status" value="1"/>
</dbReference>
<dbReference type="PANTHER" id="PTHR43034:SF2">
    <property type="entry name" value="ION-TRANSLOCATING OXIDOREDUCTASE COMPLEX SUBUNIT C"/>
    <property type="match status" value="1"/>
</dbReference>
<protein>
    <recommendedName>
        <fullName evidence="8">Ion-translocating oxidoreductase complex subunit C</fullName>
        <ecNumber evidence="8">7.-.-.-</ecNumber>
    </recommendedName>
    <alternativeName>
        <fullName evidence="8">Rnf electron transport complex subunit C</fullName>
    </alternativeName>
</protein>
<feature type="binding site" evidence="8">
    <location>
        <position position="420"/>
    </location>
    <ligand>
        <name>[4Fe-4S] cluster</name>
        <dbReference type="ChEBI" id="CHEBI:49883"/>
        <label>2</label>
    </ligand>
</feature>
<dbReference type="InterPro" id="IPR037225">
    <property type="entry name" value="Nuo51_FMN-bd_sf"/>
</dbReference>
<keyword evidence="4 8" id="KW-0677">Repeat</keyword>
<feature type="domain" description="4Fe-4S ferredoxin-type" evidence="10">
    <location>
        <begin position="405"/>
        <end position="434"/>
    </location>
</feature>
<keyword evidence="6 8" id="KW-0408">Iron</keyword>
<comment type="subcellular location">
    <subcellularLocation>
        <location evidence="8">Cell inner membrane</location>
        <topology evidence="8">Peripheral membrane protein</topology>
    </subcellularLocation>
</comment>
<dbReference type="Pfam" id="PF01512">
    <property type="entry name" value="Complex1_51K"/>
    <property type="match status" value="1"/>
</dbReference>
<dbReference type="PROSITE" id="PS51379">
    <property type="entry name" value="4FE4S_FER_2"/>
    <property type="match status" value="2"/>
</dbReference>
<keyword evidence="12" id="KW-1185">Reference proteome</keyword>
<proteinExistence type="inferred from homology"/>
<dbReference type="NCBIfam" id="NF003454">
    <property type="entry name" value="PRK05035.1"/>
    <property type="match status" value="1"/>
</dbReference>
<keyword evidence="8" id="KW-0997">Cell inner membrane</keyword>
<keyword evidence="5 8" id="KW-0249">Electron transport</keyword>
<comment type="subunit">
    <text evidence="8">The complex is composed of six subunits: RnfA, RnfB, RnfC, RnfD, RnfE and RnfG.</text>
</comment>
<feature type="binding site" evidence="8">
    <location>
        <position position="424"/>
    </location>
    <ligand>
        <name>[4Fe-4S] cluster</name>
        <dbReference type="ChEBI" id="CHEBI:49883"/>
        <label>1</label>
    </ligand>
</feature>
<keyword evidence="8" id="KW-1278">Translocase</keyword>
<feature type="binding site" evidence="8">
    <location>
        <position position="414"/>
    </location>
    <ligand>
        <name>[4Fe-4S] cluster</name>
        <dbReference type="ChEBI" id="CHEBI:49883"/>
        <label>2</label>
    </ligand>
</feature>
<dbReference type="Proteomes" id="UP001628193">
    <property type="component" value="Unassembled WGS sequence"/>
</dbReference>
<evidence type="ECO:0000256" key="5">
    <source>
        <dbReference type="ARBA" id="ARBA00022982"/>
    </source>
</evidence>
<keyword evidence="8" id="KW-0472">Membrane</keyword>
<dbReference type="EC" id="7.-.-.-" evidence="8"/>
<evidence type="ECO:0000313" key="11">
    <source>
        <dbReference type="EMBL" id="GAB0058126.1"/>
    </source>
</evidence>
<comment type="similarity">
    <text evidence="8">Belongs to the 4Fe4S bacterial-type ferredoxin family. RnfC subfamily.</text>
</comment>
<feature type="binding site" evidence="8">
    <location>
        <position position="375"/>
    </location>
    <ligand>
        <name>[4Fe-4S] cluster</name>
        <dbReference type="ChEBI" id="CHEBI:49883"/>
        <label>1</label>
    </ligand>
</feature>
<keyword evidence="8" id="KW-1003">Cell membrane</keyword>
<keyword evidence="3 8" id="KW-0479">Metal-binding</keyword>
<dbReference type="Gene3D" id="3.10.20.600">
    <property type="match status" value="1"/>
</dbReference>
<feature type="compositionally biased region" description="Basic and acidic residues" evidence="9">
    <location>
        <begin position="463"/>
        <end position="479"/>
    </location>
</feature>
<sequence length="492" mass="53603">MKHDFATAIKRFYGGVHPDDRKKLSLQNAIESISMPERLFIPLHQHIGAPSEPCVKTGDKVFKGELIGSSQGFVSSCVHAPTSGIVLGIEDHVAGHPSGLGQQCIVLEPDGNDQWHPELTGLEDPLNASPAQIIDKIRQAGVVGLGGASFPSFIKMSPQQHQSIDMLIINGVECEPYLTCDARVMEERSEEIVESIRIMLHALGIQNCVIGIESNKPGAIQAISKAVEKTPKISISVLPVVYPQGAEKMLIEAVTGRQIPAGKLPIDFGVIVHNVATALAIRNAVLFGHPLINRIVTVTGLGINRPANLEVPIGTPVQALIDHCGGLKRDVKRVVLGGPMMGVAIHDFGVPVVKGTSGVLAMLEQEMHIEPEQPCIRCGYCVQACPMHLVPCEMALRARHDLIDQLQDVNLLDCIECGSCAYVCPANIPLVHYFRYGKMAMANSKRVNEKKELTSQRSQAKQNRMEFERAEKERKKQEMRLALAAKKTEPVT</sequence>
<dbReference type="PANTHER" id="PTHR43034">
    <property type="entry name" value="ION-TRANSLOCATING OXIDOREDUCTASE COMPLEX SUBUNIT C"/>
    <property type="match status" value="1"/>
</dbReference>
<comment type="function">
    <text evidence="8">Part of a membrane-bound complex that couples electron transfer with translocation of ions across the membrane.</text>
</comment>
<comment type="cofactor">
    <cofactor evidence="8">
        <name>[4Fe-4S] cluster</name>
        <dbReference type="ChEBI" id="CHEBI:49883"/>
    </cofactor>
    <text evidence="8">Binds 2 [4Fe-4S] clusters per subunit.</text>
</comment>
<dbReference type="InterPro" id="IPR026902">
    <property type="entry name" value="RnfC_N"/>
</dbReference>
<evidence type="ECO:0000256" key="1">
    <source>
        <dbReference type="ARBA" id="ARBA00022448"/>
    </source>
</evidence>
<evidence type="ECO:0000256" key="4">
    <source>
        <dbReference type="ARBA" id="ARBA00022737"/>
    </source>
</evidence>
<dbReference type="InterPro" id="IPR010208">
    <property type="entry name" value="Ion_transpt_RnfC/RsxC"/>
</dbReference>
<feature type="binding site" evidence="8">
    <location>
        <position position="417"/>
    </location>
    <ligand>
        <name>[4Fe-4S] cluster</name>
        <dbReference type="ChEBI" id="CHEBI:49883"/>
        <label>2</label>
    </ligand>
</feature>
<keyword evidence="7 8" id="KW-0411">Iron-sulfur</keyword>
<comment type="caution">
    <text evidence="11">The sequence shown here is derived from an EMBL/GenBank/DDBJ whole genome shotgun (WGS) entry which is preliminary data.</text>
</comment>
<reference evidence="11 12" key="1">
    <citation type="submission" date="2024-09" db="EMBL/GenBank/DDBJ databases">
        <title>Draft genome sequence of Candidatus Magnetaquicoccaceae bacterium FCR-1.</title>
        <authorList>
            <person name="Shimoshige H."/>
            <person name="Shimamura S."/>
            <person name="Taoka A."/>
            <person name="Kobayashi H."/>
            <person name="Maekawa T."/>
        </authorList>
    </citation>
    <scope>NUCLEOTIDE SEQUENCE [LARGE SCALE GENOMIC DNA]</scope>
    <source>
        <strain evidence="11 12">FCR-1</strain>
    </source>
</reference>
<evidence type="ECO:0000256" key="3">
    <source>
        <dbReference type="ARBA" id="ARBA00022723"/>
    </source>
</evidence>
<dbReference type="InterPro" id="IPR011538">
    <property type="entry name" value="Nuo51_FMN-bd"/>
</dbReference>
<gene>
    <name evidence="8 11" type="primary">rnfC</name>
    <name evidence="11" type="ORF">SIID45300_02470</name>
</gene>
<dbReference type="EMBL" id="BAAFGK010000004">
    <property type="protein sequence ID" value="GAB0058126.1"/>
    <property type="molecule type" value="Genomic_DNA"/>
</dbReference>
<dbReference type="Gene3D" id="3.40.50.11540">
    <property type="entry name" value="NADH-ubiquinone oxidoreductase 51kDa subunit"/>
    <property type="match status" value="1"/>
</dbReference>
<dbReference type="Pfam" id="PF10531">
    <property type="entry name" value="SLBB"/>
    <property type="match status" value="1"/>
</dbReference>
<feature type="binding site" evidence="8">
    <location>
        <position position="378"/>
    </location>
    <ligand>
        <name>[4Fe-4S] cluster</name>
        <dbReference type="ChEBI" id="CHEBI:49883"/>
        <label>1</label>
    </ligand>
</feature>
<feature type="region of interest" description="Disordered" evidence="9">
    <location>
        <begin position="447"/>
        <end position="492"/>
    </location>
</feature>
<dbReference type="SUPFAM" id="SSF142019">
    <property type="entry name" value="Nqo1 FMN-binding domain-like"/>
    <property type="match status" value="1"/>
</dbReference>
<dbReference type="InterPro" id="IPR017900">
    <property type="entry name" value="4Fe4S_Fe_S_CS"/>
</dbReference>
<feature type="domain" description="4Fe-4S ferredoxin-type" evidence="10">
    <location>
        <begin position="365"/>
        <end position="395"/>
    </location>
</feature>
<dbReference type="RefSeq" id="WP_420905805.1">
    <property type="nucleotide sequence ID" value="NZ_BAAFGK010000004.1"/>
</dbReference>
<keyword evidence="1 8" id="KW-0813">Transport</keyword>
<dbReference type="PROSITE" id="PS00198">
    <property type="entry name" value="4FE4S_FER_1"/>
    <property type="match status" value="1"/>
</dbReference>
<feature type="binding site" evidence="8">
    <location>
        <position position="381"/>
    </location>
    <ligand>
        <name>[4Fe-4S] cluster</name>
        <dbReference type="ChEBI" id="CHEBI:49883"/>
        <label>1</label>
    </ligand>
</feature>
<dbReference type="Gene3D" id="3.30.70.20">
    <property type="match status" value="1"/>
</dbReference>
<evidence type="ECO:0000256" key="9">
    <source>
        <dbReference type="SAM" id="MobiDB-lite"/>
    </source>
</evidence>
<name>A0ABQ0CB53_9PROT</name>
<evidence type="ECO:0000256" key="6">
    <source>
        <dbReference type="ARBA" id="ARBA00023004"/>
    </source>
</evidence>
<evidence type="ECO:0000256" key="8">
    <source>
        <dbReference type="HAMAP-Rule" id="MF_00461"/>
    </source>
</evidence>
<feature type="binding site" evidence="8">
    <location>
        <position position="385"/>
    </location>
    <ligand>
        <name>[4Fe-4S] cluster</name>
        <dbReference type="ChEBI" id="CHEBI:49883"/>
        <label>2</label>
    </ligand>
</feature>